<name>A0A699VJM8_TANCI</name>
<sequence length="110" mass="11942">MLDSKAYKEYYAVASGAVPPKAKTKYKKKVSPSEAEQIKLATKKRKKDFHISHASGLGDGVDTQLKVPNEQQQKTSGTDEGTSTIPGVPDVPPYESKSNKESWGDSANDD</sequence>
<feature type="compositionally biased region" description="Polar residues" evidence="1">
    <location>
        <begin position="69"/>
        <end position="85"/>
    </location>
</feature>
<evidence type="ECO:0000313" key="2">
    <source>
        <dbReference type="EMBL" id="GFD33586.1"/>
    </source>
</evidence>
<dbReference type="AlphaFoldDB" id="A0A699VJM8"/>
<comment type="caution">
    <text evidence="2">The sequence shown here is derived from an EMBL/GenBank/DDBJ whole genome shotgun (WGS) entry which is preliminary data.</text>
</comment>
<gene>
    <name evidence="2" type="ORF">Tci_905555</name>
</gene>
<organism evidence="2">
    <name type="scientific">Tanacetum cinerariifolium</name>
    <name type="common">Dalmatian daisy</name>
    <name type="synonym">Chrysanthemum cinerariifolium</name>
    <dbReference type="NCBI Taxonomy" id="118510"/>
    <lineage>
        <taxon>Eukaryota</taxon>
        <taxon>Viridiplantae</taxon>
        <taxon>Streptophyta</taxon>
        <taxon>Embryophyta</taxon>
        <taxon>Tracheophyta</taxon>
        <taxon>Spermatophyta</taxon>
        <taxon>Magnoliopsida</taxon>
        <taxon>eudicotyledons</taxon>
        <taxon>Gunneridae</taxon>
        <taxon>Pentapetalae</taxon>
        <taxon>asterids</taxon>
        <taxon>campanulids</taxon>
        <taxon>Asterales</taxon>
        <taxon>Asteraceae</taxon>
        <taxon>Asteroideae</taxon>
        <taxon>Anthemideae</taxon>
        <taxon>Anthemidinae</taxon>
        <taxon>Tanacetum</taxon>
    </lineage>
</organism>
<feature type="non-terminal residue" evidence="2">
    <location>
        <position position="110"/>
    </location>
</feature>
<feature type="region of interest" description="Disordered" evidence="1">
    <location>
        <begin position="40"/>
        <end position="110"/>
    </location>
</feature>
<reference evidence="2" key="1">
    <citation type="journal article" date="2019" name="Sci. Rep.">
        <title>Draft genome of Tanacetum cinerariifolium, the natural source of mosquito coil.</title>
        <authorList>
            <person name="Yamashiro T."/>
            <person name="Shiraishi A."/>
            <person name="Satake H."/>
            <person name="Nakayama K."/>
        </authorList>
    </citation>
    <scope>NUCLEOTIDE SEQUENCE</scope>
</reference>
<dbReference type="EMBL" id="BKCJ011437121">
    <property type="protein sequence ID" value="GFD33586.1"/>
    <property type="molecule type" value="Genomic_DNA"/>
</dbReference>
<protein>
    <submittedName>
        <fullName evidence="2">Uncharacterized protein</fullName>
    </submittedName>
</protein>
<evidence type="ECO:0000256" key="1">
    <source>
        <dbReference type="SAM" id="MobiDB-lite"/>
    </source>
</evidence>
<proteinExistence type="predicted"/>
<accession>A0A699VJM8</accession>